<comment type="caution">
    <text evidence="1">The sequence shown here is derived from an EMBL/GenBank/DDBJ whole genome shotgun (WGS) entry which is preliminary data.</text>
</comment>
<organism evidence="1 2">
    <name type="scientific">Biomphalaria pfeifferi</name>
    <name type="common">Bloodfluke planorb</name>
    <name type="synonym">Freshwater snail</name>
    <dbReference type="NCBI Taxonomy" id="112525"/>
    <lineage>
        <taxon>Eukaryota</taxon>
        <taxon>Metazoa</taxon>
        <taxon>Spiralia</taxon>
        <taxon>Lophotrochozoa</taxon>
        <taxon>Mollusca</taxon>
        <taxon>Gastropoda</taxon>
        <taxon>Heterobranchia</taxon>
        <taxon>Euthyneura</taxon>
        <taxon>Panpulmonata</taxon>
        <taxon>Hygrophila</taxon>
        <taxon>Lymnaeoidea</taxon>
        <taxon>Planorbidae</taxon>
        <taxon>Biomphalaria</taxon>
    </lineage>
</organism>
<dbReference type="EMBL" id="JASAOG010000062">
    <property type="protein sequence ID" value="KAK0056403.1"/>
    <property type="molecule type" value="Genomic_DNA"/>
</dbReference>
<dbReference type="Proteomes" id="UP001233172">
    <property type="component" value="Unassembled WGS sequence"/>
</dbReference>
<accession>A0AAD8FA89</accession>
<proteinExistence type="predicted"/>
<protein>
    <submittedName>
        <fullName evidence="1">Uncharacterized protein</fullName>
    </submittedName>
</protein>
<keyword evidence="2" id="KW-1185">Reference proteome</keyword>
<name>A0AAD8FA89_BIOPF</name>
<evidence type="ECO:0000313" key="1">
    <source>
        <dbReference type="EMBL" id="KAK0056403.1"/>
    </source>
</evidence>
<evidence type="ECO:0000313" key="2">
    <source>
        <dbReference type="Proteomes" id="UP001233172"/>
    </source>
</evidence>
<gene>
    <name evidence="1" type="ORF">Bpfe_014183</name>
</gene>
<dbReference type="AlphaFoldDB" id="A0AAD8FA89"/>
<sequence length="123" mass="14294">MQRNRSRDCPGIAYSEPTPCWFHSWGLDYEGVLRRGNDLQQRSQQILRCRLPSTSTLFEVHNEELKNIPIPNIARVTLDVQDATHHSGVWPTQKESQTIGWFADPLRLPPCCKRTWPKSYSFV</sequence>
<reference evidence="1" key="1">
    <citation type="journal article" date="2023" name="PLoS Negl. Trop. Dis.">
        <title>A genome sequence for Biomphalaria pfeifferi, the major vector snail for the human-infecting parasite Schistosoma mansoni.</title>
        <authorList>
            <person name="Bu L."/>
            <person name="Lu L."/>
            <person name="Laidemitt M.R."/>
            <person name="Zhang S.M."/>
            <person name="Mutuku M."/>
            <person name="Mkoji G."/>
            <person name="Steinauer M."/>
            <person name="Loker E.S."/>
        </authorList>
    </citation>
    <scope>NUCLEOTIDE SEQUENCE</scope>
    <source>
        <strain evidence="1">KasaAsao</strain>
    </source>
</reference>
<reference evidence="1" key="2">
    <citation type="submission" date="2023-04" db="EMBL/GenBank/DDBJ databases">
        <authorList>
            <person name="Bu L."/>
            <person name="Lu L."/>
            <person name="Laidemitt M.R."/>
            <person name="Zhang S.M."/>
            <person name="Mutuku M."/>
            <person name="Mkoji G."/>
            <person name="Steinauer M."/>
            <person name="Loker E.S."/>
        </authorList>
    </citation>
    <scope>NUCLEOTIDE SEQUENCE</scope>
    <source>
        <strain evidence="1">KasaAsao</strain>
        <tissue evidence="1">Whole Snail</tissue>
    </source>
</reference>